<name>A0ABT9ZW96_9BACI</name>
<gene>
    <name evidence="1" type="ORF">J2S74_002894</name>
</gene>
<proteinExistence type="predicted"/>
<evidence type="ECO:0000313" key="2">
    <source>
        <dbReference type="Proteomes" id="UP001230005"/>
    </source>
</evidence>
<dbReference type="EMBL" id="JAUSUG010000011">
    <property type="protein sequence ID" value="MDQ0255512.1"/>
    <property type="molecule type" value="Genomic_DNA"/>
</dbReference>
<dbReference type="InterPro" id="IPR009711">
    <property type="entry name" value="UPF0473"/>
</dbReference>
<evidence type="ECO:0000313" key="1">
    <source>
        <dbReference type="EMBL" id="MDQ0255512.1"/>
    </source>
</evidence>
<comment type="caution">
    <text evidence="1">The sequence shown here is derived from an EMBL/GenBank/DDBJ whole genome shotgun (WGS) entry which is preliminary data.</text>
</comment>
<accession>A0ABT9ZW96</accession>
<reference evidence="1 2" key="1">
    <citation type="submission" date="2023-07" db="EMBL/GenBank/DDBJ databases">
        <title>Genomic Encyclopedia of Type Strains, Phase IV (KMG-IV): sequencing the most valuable type-strain genomes for metagenomic binning, comparative biology and taxonomic classification.</title>
        <authorList>
            <person name="Goeker M."/>
        </authorList>
    </citation>
    <scope>NUCLEOTIDE SEQUENCE [LARGE SCALE GENOMIC DNA]</scope>
    <source>
        <strain evidence="1 2">DSM 9768</strain>
    </source>
</reference>
<dbReference type="Pfam" id="PF06949">
    <property type="entry name" value="DUF1292"/>
    <property type="match status" value="1"/>
</dbReference>
<organism evidence="1 2">
    <name type="scientific">Evansella vedderi</name>
    <dbReference type="NCBI Taxonomy" id="38282"/>
    <lineage>
        <taxon>Bacteria</taxon>
        <taxon>Bacillati</taxon>
        <taxon>Bacillota</taxon>
        <taxon>Bacilli</taxon>
        <taxon>Bacillales</taxon>
        <taxon>Bacillaceae</taxon>
        <taxon>Evansella</taxon>
    </lineage>
</organism>
<dbReference type="Proteomes" id="UP001230005">
    <property type="component" value="Unassembled WGS sequence"/>
</dbReference>
<protein>
    <submittedName>
        <fullName evidence="1">Uncharacterized protein</fullName>
    </submittedName>
</protein>
<keyword evidence="2" id="KW-1185">Reference proteome</keyword>
<dbReference type="RefSeq" id="WP_307326440.1">
    <property type="nucleotide sequence ID" value="NZ_JAUSUG010000011.1"/>
</dbReference>
<sequence length="86" mass="9904">MTTKIKTPMSISISKSEADENNINIYVETVFSIGSQSYVVLNSNDEEFFLTKVKNGPNGEKELHDIEDKHEFDSVSEYYQEHIQNK</sequence>